<keyword evidence="3" id="KW-1185">Reference proteome</keyword>
<dbReference type="Proteomes" id="UP000002358">
    <property type="component" value="Chromosome 1"/>
</dbReference>
<reference evidence="2" key="1">
    <citation type="submission" date="2021-01" db="UniProtKB">
        <authorList>
            <consortium name="EnsemblMetazoa"/>
        </authorList>
    </citation>
    <scope>IDENTIFICATION</scope>
</reference>
<dbReference type="EnsemblMetazoa" id="XM_031922025">
    <property type="protein sequence ID" value="XP_031777885"/>
    <property type="gene ID" value="LOC116415974"/>
</dbReference>
<protein>
    <submittedName>
        <fullName evidence="2">Uncharacterized protein</fullName>
    </submittedName>
</protein>
<evidence type="ECO:0000256" key="1">
    <source>
        <dbReference type="SAM" id="MobiDB-lite"/>
    </source>
</evidence>
<dbReference type="GeneID" id="116415974"/>
<evidence type="ECO:0000313" key="3">
    <source>
        <dbReference type="Proteomes" id="UP000002358"/>
    </source>
</evidence>
<proteinExistence type="predicted"/>
<sequence length="185" mass="20482">MFCSCSLPDHLDDSRLQRARTMELPVTPFALTHDDETMATTSSEEGFPLSWSPLAHSSALSDTSLVAAASLLEKALLVGDSFPRLPSTKKEVPGKWALLERDLYLSSNSDLVMQELAKVCPPRQQSVPSSDDEEKENSPVRSPVPSADKKRASRKRSPESPCVRKATRPSQVIGAKRRRLDFKDF</sequence>
<dbReference type="InParanoid" id="A0A7M7PWZ0"/>
<dbReference type="KEGG" id="nvi:116415974"/>
<feature type="compositionally biased region" description="Basic residues" evidence="1">
    <location>
        <begin position="175"/>
        <end position="185"/>
    </location>
</feature>
<dbReference type="RefSeq" id="XP_031777885.1">
    <property type="nucleotide sequence ID" value="XM_031922025.2"/>
</dbReference>
<feature type="region of interest" description="Disordered" evidence="1">
    <location>
        <begin position="120"/>
        <end position="185"/>
    </location>
</feature>
<dbReference type="AlphaFoldDB" id="A0A7M7PWZ0"/>
<evidence type="ECO:0000313" key="2">
    <source>
        <dbReference type="EnsemblMetazoa" id="XP_031777885"/>
    </source>
</evidence>
<accession>A0A7M7PWZ0</accession>
<organism evidence="2 3">
    <name type="scientific">Nasonia vitripennis</name>
    <name type="common">Parasitic wasp</name>
    <dbReference type="NCBI Taxonomy" id="7425"/>
    <lineage>
        <taxon>Eukaryota</taxon>
        <taxon>Metazoa</taxon>
        <taxon>Ecdysozoa</taxon>
        <taxon>Arthropoda</taxon>
        <taxon>Hexapoda</taxon>
        <taxon>Insecta</taxon>
        <taxon>Pterygota</taxon>
        <taxon>Neoptera</taxon>
        <taxon>Endopterygota</taxon>
        <taxon>Hymenoptera</taxon>
        <taxon>Apocrita</taxon>
        <taxon>Proctotrupomorpha</taxon>
        <taxon>Chalcidoidea</taxon>
        <taxon>Pteromalidae</taxon>
        <taxon>Pteromalinae</taxon>
        <taxon>Nasonia</taxon>
    </lineage>
</organism>
<name>A0A7M7PWZ0_NASVI</name>